<sequence length="379" mass="41293">MSTITLTDLTKHYDSIAAVDGIDLDVLDEEFLVVVGPSGCGKSTTLRLIAGLEDATAGTIRIGGTDVTDSPPEDRDIAMVFQNYALYPHMTAAENMTFGMQSVTDYSSAEIEDRVADAAATLGITELLDRTPDALSGGERQRVAIGRALVREPSVFLLDEPLSNLDAKLRVHMRAELSKLHRELDTTTVYVTHDQTEAMTLGDRVAVLNDGTVQQVAPPQQLYDFPANQFVAGFIGEPAMNLVPVRVRDRPRGLVADHEGFAHPLPDGGSNSALVDRRLTFGVRPEDVLLAGRSATGHEESFEARVTVREPLGEQLLLHCTIGDDELQVKVQPRRDVSTGDTIRLCFDQQRLHLFDPETGDAIYHAASEDQPAKPTPSQ</sequence>
<keyword evidence="5 15" id="KW-0067">ATP-binding</keyword>
<dbReference type="GO" id="GO:0140359">
    <property type="term" value="F:ABC-type transporter activity"/>
    <property type="evidence" value="ECO:0007669"/>
    <property type="project" value="InterPro"/>
</dbReference>
<dbReference type="GO" id="GO:0005524">
    <property type="term" value="F:ATP binding"/>
    <property type="evidence" value="ECO:0007669"/>
    <property type="project" value="UniProtKB-KW"/>
</dbReference>
<dbReference type="InterPro" id="IPR003593">
    <property type="entry name" value="AAA+_ATPase"/>
</dbReference>
<keyword evidence="6" id="KW-1278">Translocase</keyword>
<evidence type="ECO:0000313" key="18">
    <source>
        <dbReference type="Proteomes" id="UP000323075"/>
    </source>
</evidence>
<dbReference type="InterPro" id="IPR015855">
    <property type="entry name" value="ABC_transpr_MalK-like"/>
</dbReference>
<evidence type="ECO:0000256" key="13">
    <source>
        <dbReference type="ARBA" id="ARBA00066315"/>
    </source>
</evidence>
<evidence type="ECO:0000256" key="4">
    <source>
        <dbReference type="ARBA" id="ARBA00022741"/>
    </source>
</evidence>
<proteinExistence type="inferred from homology"/>
<reference evidence="15 17" key="1">
    <citation type="journal article" date="2019" name="Microbiol. Resour. Announc.">
        <title>The Genome Sequence of the Halobacterium salinarum Type Strain Is Closely Related to That of Laboratory Strains NRC-1 and R1.</title>
        <authorList>
            <person name="Pfeiffer F."/>
            <person name="Marchfelder A."/>
            <person name="Habermann B."/>
            <person name="Dyall-Smith M.L."/>
        </authorList>
    </citation>
    <scope>NUCLEOTIDE SEQUENCE [LARGE SCALE GENOMIC DNA]</scope>
    <source>
        <strain evidence="15">91-R6</strain>
        <strain evidence="17">ATCC 33171 / DSM 3754 / JCM 8978 / NBRC 102687 / NCIMB 764 / 91-R6</strain>
        <plasmid evidence="17">phsal1</plasmid>
    </source>
</reference>
<evidence type="ECO:0000256" key="3">
    <source>
        <dbReference type="ARBA" id="ARBA00022475"/>
    </source>
</evidence>
<dbReference type="CDD" id="cd03301">
    <property type="entry name" value="ABC_MalK_N"/>
    <property type="match status" value="1"/>
</dbReference>
<evidence type="ECO:0000256" key="6">
    <source>
        <dbReference type="ARBA" id="ARBA00022967"/>
    </source>
</evidence>
<evidence type="ECO:0000256" key="5">
    <source>
        <dbReference type="ARBA" id="ARBA00022840"/>
    </source>
</evidence>
<dbReference type="Gene3D" id="2.40.50.140">
    <property type="entry name" value="Nucleic acid-binding proteins"/>
    <property type="match status" value="1"/>
</dbReference>
<dbReference type="NCBIfam" id="NF008653">
    <property type="entry name" value="PRK11650.1"/>
    <property type="match status" value="1"/>
</dbReference>
<dbReference type="PROSITE" id="PS00211">
    <property type="entry name" value="ABC_TRANSPORTER_1"/>
    <property type="match status" value="1"/>
</dbReference>
<comment type="similarity">
    <text evidence="11">Belongs to the ABC transporter superfamily. Carbohydrate uptake transporter-1 (CUT1) (TC 3.A.1.1) family.</text>
</comment>
<dbReference type="Gene3D" id="2.40.50.100">
    <property type="match status" value="1"/>
</dbReference>
<dbReference type="GO" id="GO:0055052">
    <property type="term" value="C:ATP-binding cassette (ABC) transporter complex, substrate-binding subunit-containing"/>
    <property type="evidence" value="ECO:0007669"/>
    <property type="project" value="TreeGrafter"/>
</dbReference>
<comment type="subunit">
    <text evidence="12">The complex is composed of two ATP-binding proteins (XacJ and XacK), two transmembrane proteins (XacH and XacI) and a solute-binding protein (XacG).</text>
</comment>
<dbReference type="EMBL" id="CP038632">
    <property type="protein sequence ID" value="QCC46049.1"/>
    <property type="molecule type" value="Genomic_DNA"/>
</dbReference>
<dbReference type="Proteomes" id="UP000296216">
    <property type="component" value="Plasmid pHSAL1"/>
</dbReference>
<dbReference type="GO" id="GO:0016887">
    <property type="term" value="F:ATP hydrolysis activity"/>
    <property type="evidence" value="ECO:0007669"/>
    <property type="project" value="InterPro"/>
</dbReference>
<evidence type="ECO:0000259" key="14">
    <source>
        <dbReference type="PROSITE" id="PS50893"/>
    </source>
</evidence>
<comment type="catalytic activity">
    <reaction evidence="9">
        <text>L-arabinose(out) + ATP + H2O = L-arabinose(in) + ADP + phosphate + H(+)</text>
        <dbReference type="Rhea" id="RHEA:30007"/>
        <dbReference type="ChEBI" id="CHEBI:15377"/>
        <dbReference type="ChEBI" id="CHEBI:15378"/>
        <dbReference type="ChEBI" id="CHEBI:17535"/>
        <dbReference type="ChEBI" id="CHEBI:30616"/>
        <dbReference type="ChEBI" id="CHEBI:43474"/>
        <dbReference type="ChEBI" id="CHEBI:456216"/>
        <dbReference type="EC" id="7.5.2.13"/>
    </reaction>
    <physiologicalReaction direction="left-to-right" evidence="9">
        <dbReference type="Rhea" id="RHEA:30008"/>
    </physiologicalReaction>
</comment>
<name>A0A4D6GW94_HALS9</name>
<dbReference type="EC" id="7.5.2.13" evidence="13"/>
<evidence type="ECO:0000256" key="11">
    <source>
        <dbReference type="ARBA" id="ARBA00061029"/>
    </source>
</evidence>
<evidence type="ECO:0000256" key="9">
    <source>
        <dbReference type="ARBA" id="ARBA00051890"/>
    </source>
</evidence>
<dbReference type="GO" id="GO:0008643">
    <property type="term" value="P:carbohydrate transport"/>
    <property type="evidence" value="ECO:0007669"/>
    <property type="project" value="InterPro"/>
</dbReference>
<evidence type="ECO:0000256" key="8">
    <source>
        <dbReference type="ARBA" id="ARBA00050355"/>
    </source>
</evidence>
<dbReference type="InterPro" id="IPR003439">
    <property type="entry name" value="ABC_transporter-like_ATP-bd"/>
</dbReference>
<comment type="function">
    <text evidence="10">Part of the ABC transporter complex XacGHIJK involved in the uptake of xylose and arabinose. Responsible for energy coupling to the transport system.</text>
</comment>
<evidence type="ECO:0000313" key="17">
    <source>
        <dbReference type="Proteomes" id="UP000296216"/>
    </source>
</evidence>
<dbReference type="SUPFAM" id="SSF50331">
    <property type="entry name" value="MOP-like"/>
    <property type="match status" value="1"/>
</dbReference>
<dbReference type="InterPro" id="IPR008995">
    <property type="entry name" value="Mo/tungstate-bd_C_term_dom"/>
</dbReference>
<keyword evidence="2" id="KW-0813">Transport</keyword>
<dbReference type="Pfam" id="PF00005">
    <property type="entry name" value="ABC_tran"/>
    <property type="match status" value="1"/>
</dbReference>
<evidence type="ECO:0000256" key="2">
    <source>
        <dbReference type="ARBA" id="ARBA00022448"/>
    </source>
</evidence>
<protein>
    <recommendedName>
        <fullName evidence="13">ABC-type D-xylose/L-arabinose transporter</fullName>
        <ecNumber evidence="13">7.5.2.13</ecNumber>
    </recommendedName>
</protein>
<reference evidence="15" key="3">
    <citation type="journal article" name="MicrobiologyOpen">
        <title>Whole-genome comparison between the type strain of Halobacterium salinarum (DSM 3754(T)) and the laboratory strains R1 and NRC-1.</title>
        <authorList>
            <person name="Pfeiffer F."/>
            <person name="Losensky G."/>
            <person name="Marchfelder A."/>
            <person name="Habermann B."/>
            <person name="Dyall-Smith M."/>
        </authorList>
    </citation>
    <scope>NUCLEOTIDE SEQUENCE</scope>
    <source>
        <strain evidence="15">91-R6</strain>
    </source>
</reference>
<dbReference type="InterPro" id="IPR047641">
    <property type="entry name" value="ABC_transpr_MalK/UgpC-like"/>
</dbReference>
<dbReference type="EMBL" id="VRYN01000006">
    <property type="protein sequence ID" value="TYO75411.1"/>
    <property type="molecule type" value="Genomic_DNA"/>
</dbReference>
<dbReference type="Pfam" id="PF08402">
    <property type="entry name" value="TOBE_2"/>
    <property type="match status" value="1"/>
</dbReference>
<dbReference type="InterPro" id="IPR017871">
    <property type="entry name" value="ABC_transporter-like_CS"/>
</dbReference>
<dbReference type="Gene3D" id="3.40.50.300">
    <property type="entry name" value="P-loop containing nucleotide triphosphate hydrolases"/>
    <property type="match status" value="1"/>
</dbReference>
<dbReference type="InterPro" id="IPR027417">
    <property type="entry name" value="P-loop_NTPase"/>
</dbReference>
<dbReference type="PANTHER" id="PTHR43875">
    <property type="entry name" value="MALTODEXTRIN IMPORT ATP-BINDING PROTEIN MSMX"/>
    <property type="match status" value="1"/>
</dbReference>
<dbReference type="InterPro" id="IPR012340">
    <property type="entry name" value="NA-bd_OB-fold"/>
</dbReference>
<evidence type="ECO:0000256" key="7">
    <source>
        <dbReference type="ARBA" id="ARBA00023136"/>
    </source>
</evidence>
<dbReference type="GeneID" id="68695225"/>
<dbReference type="InterPro" id="IPR013611">
    <property type="entry name" value="Transp-assoc_OB_typ2"/>
</dbReference>
<dbReference type="PROSITE" id="PS50893">
    <property type="entry name" value="ABC_TRANSPORTER_2"/>
    <property type="match status" value="1"/>
</dbReference>
<keyword evidence="7" id="KW-0472">Membrane</keyword>
<reference evidence="16 18" key="2">
    <citation type="submission" date="2019-07" db="EMBL/GenBank/DDBJ databases">
        <title>Genomic Encyclopedia of Archaeal and Bacterial Type Strains, Phase II (KMG-II): from individual species to whole genera.</title>
        <authorList>
            <person name="Goeker M."/>
        </authorList>
    </citation>
    <scope>NUCLEOTIDE SEQUENCE [LARGE SCALE GENOMIC DNA]</scope>
    <source>
        <strain evidence="16 18">DSM 3754</strain>
    </source>
</reference>
<keyword evidence="4" id="KW-0547">Nucleotide-binding</keyword>
<evidence type="ECO:0000256" key="10">
    <source>
        <dbReference type="ARBA" id="ARBA00053454"/>
    </source>
</evidence>
<evidence type="ECO:0000313" key="16">
    <source>
        <dbReference type="EMBL" id="TYO75411.1"/>
    </source>
</evidence>
<keyword evidence="15" id="KW-0614">Plasmid</keyword>
<comment type="subcellular location">
    <subcellularLocation>
        <location evidence="1">Cell membrane</location>
        <topology evidence="1">Peripheral membrane protein</topology>
    </subcellularLocation>
</comment>
<dbReference type="FunFam" id="3.40.50.300:FF:000042">
    <property type="entry name" value="Maltose/maltodextrin ABC transporter, ATP-binding protein"/>
    <property type="match status" value="1"/>
</dbReference>
<accession>A0A4D6GW94</accession>
<gene>
    <name evidence="15" type="primary">ugpC</name>
    <name evidence="16" type="ORF">APQ99_02053</name>
    <name evidence="15" type="ORF">HBSAL_12355</name>
</gene>
<dbReference type="SMART" id="SM00382">
    <property type="entry name" value="AAA"/>
    <property type="match status" value="1"/>
</dbReference>
<evidence type="ECO:0000256" key="1">
    <source>
        <dbReference type="ARBA" id="ARBA00004202"/>
    </source>
</evidence>
<feature type="domain" description="ABC transporter" evidence="14">
    <location>
        <begin position="4"/>
        <end position="235"/>
    </location>
</feature>
<evidence type="ECO:0000313" key="15">
    <source>
        <dbReference type="EMBL" id="QCC46049.1"/>
    </source>
</evidence>
<dbReference type="AlphaFoldDB" id="A0A4D6GW94"/>
<dbReference type="PANTHER" id="PTHR43875:SF15">
    <property type="entry name" value="TREHALOSE IMPORT ATP-BINDING PROTEIN SUGC"/>
    <property type="match status" value="1"/>
</dbReference>
<geneLocation type="plasmid" evidence="15">
    <name>pHSAL1</name>
</geneLocation>
<dbReference type="Proteomes" id="UP000323075">
    <property type="component" value="Unassembled WGS sequence"/>
</dbReference>
<dbReference type="RefSeq" id="WP_010904134.1">
    <property type="nucleotide sequence ID" value="NZ_VRYN01000006.1"/>
</dbReference>
<dbReference type="SUPFAM" id="SSF52540">
    <property type="entry name" value="P-loop containing nucleoside triphosphate hydrolases"/>
    <property type="match status" value="1"/>
</dbReference>
<comment type="catalytic activity">
    <reaction evidence="8">
        <text>D-xylose(out) + ATP + H2O = D-xylose(in) + ADP + phosphate + H(+)</text>
        <dbReference type="Rhea" id="RHEA:29899"/>
        <dbReference type="ChEBI" id="CHEBI:15377"/>
        <dbReference type="ChEBI" id="CHEBI:15378"/>
        <dbReference type="ChEBI" id="CHEBI:30616"/>
        <dbReference type="ChEBI" id="CHEBI:43474"/>
        <dbReference type="ChEBI" id="CHEBI:53455"/>
        <dbReference type="ChEBI" id="CHEBI:456216"/>
        <dbReference type="EC" id="7.5.2.13"/>
    </reaction>
    <physiologicalReaction direction="left-to-right" evidence="8">
        <dbReference type="Rhea" id="RHEA:29900"/>
    </physiologicalReaction>
</comment>
<keyword evidence="3" id="KW-1003">Cell membrane</keyword>
<evidence type="ECO:0000256" key="12">
    <source>
        <dbReference type="ARBA" id="ARBA00065962"/>
    </source>
</evidence>
<geneLocation type="plasmid" evidence="17">
    <name>phsal1</name>
</geneLocation>
<organism evidence="15 17">
    <name type="scientific">Halobacterium salinarum (strain ATCC 33171 / DSM 3754 / JCM 8978 / NBRC 102687 / NCIMB 764 / 91-R6)</name>
    <dbReference type="NCBI Taxonomy" id="2597657"/>
    <lineage>
        <taxon>Archaea</taxon>
        <taxon>Methanobacteriati</taxon>
        <taxon>Methanobacteriota</taxon>
        <taxon>Stenosarchaea group</taxon>
        <taxon>Halobacteria</taxon>
        <taxon>Halobacteriales</taxon>
        <taxon>Halobacteriaceae</taxon>
        <taxon>Halobacterium</taxon>
    </lineage>
</organism>